<dbReference type="RefSeq" id="XP_018738078.1">
    <property type="nucleotide sequence ID" value="XM_018880240.1"/>
</dbReference>
<dbReference type="GO" id="GO:0046889">
    <property type="term" value="P:positive regulation of lipid biosynthetic process"/>
    <property type="evidence" value="ECO:0007669"/>
    <property type="project" value="EnsemblFungi"/>
</dbReference>
<dbReference type="PROSITE" id="PS50969">
    <property type="entry name" value="FCP1"/>
    <property type="match status" value="1"/>
</dbReference>
<gene>
    <name evidence="3" type="primary">NEM1</name>
    <name evidence="3" type="ORF">AWJ20_3234</name>
</gene>
<dbReference type="InterPro" id="IPR036412">
    <property type="entry name" value="HAD-like_sf"/>
</dbReference>
<organism evidence="3 4">
    <name type="scientific">Sugiyamaella lignohabitans</name>
    <dbReference type="NCBI Taxonomy" id="796027"/>
    <lineage>
        <taxon>Eukaryota</taxon>
        <taxon>Fungi</taxon>
        <taxon>Dikarya</taxon>
        <taxon>Ascomycota</taxon>
        <taxon>Saccharomycotina</taxon>
        <taxon>Dipodascomycetes</taxon>
        <taxon>Dipodascales</taxon>
        <taxon>Trichomonascaceae</taxon>
        <taxon>Sugiyamaella</taxon>
    </lineage>
</organism>
<dbReference type="InterPro" id="IPR011948">
    <property type="entry name" value="Dullard_phosphatase"/>
</dbReference>
<reference evidence="3 4" key="1">
    <citation type="submission" date="2016-02" db="EMBL/GenBank/DDBJ databases">
        <title>Complete genome sequence and transcriptome regulation of the pentose utilising yeast Sugiyamaella lignohabitans.</title>
        <authorList>
            <person name="Bellasio M."/>
            <person name="Peymann A."/>
            <person name="Valli M."/>
            <person name="Sipitzky M."/>
            <person name="Graf A."/>
            <person name="Sauer M."/>
            <person name="Marx H."/>
            <person name="Mattanovich D."/>
        </authorList>
    </citation>
    <scope>NUCLEOTIDE SEQUENCE [LARGE SCALE GENOMIC DNA]</scope>
    <source>
        <strain evidence="3 4">CBS 10342</strain>
    </source>
</reference>
<dbReference type="GO" id="GO:0005811">
    <property type="term" value="C:lipid droplet"/>
    <property type="evidence" value="ECO:0007669"/>
    <property type="project" value="EnsemblFungi"/>
</dbReference>
<dbReference type="GO" id="GO:0140042">
    <property type="term" value="P:lipid droplet formation"/>
    <property type="evidence" value="ECO:0007669"/>
    <property type="project" value="EnsemblFungi"/>
</dbReference>
<evidence type="ECO:0000256" key="1">
    <source>
        <dbReference type="SAM" id="MobiDB-lite"/>
    </source>
</evidence>
<accession>A0A167FRA9</accession>
<dbReference type="GO" id="GO:0005634">
    <property type="term" value="C:nucleus"/>
    <property type="evidence" value="ECO:0007669"/>
    <property type="project" value="EnsemblFungi"/>
</dbReference>
<dbReference type="EMBL" id="CP014503">
    <property type="protein sequence ID" value="ANB15601.1"/>
    <property type="molecule type" value="Genomic_DNA"/>
</dbReference>
<sequence>MNSLKYLSSRVDRVFGQEQNEDVVEISSRYTPPIDFSIDEEEPLLENEKQDITVKASATSGHGSLISSYLFPPLIIKSISKLISFIFFLASFLNPFAYFKRKPVPSTAVSQEKLVAGRGLQSPYTKGQHQHSHLSSSLSQSTRYLSPPRPLLMKRPPPKTLVLDLDETLIHSLSQGSNFSTGQMVEVKLDNQVATLYYVRKRPYCDYFLKCVSEWFHLVVFTASVPAYADPMIDWLEQERKYFSRRLYRNECTATPSGYVKDLSIVESDLSKVFIIDNSPISYSKQNENAIGIEGWISDSSDHNLLHLIPLLHALRYSLDVRSVLSLKMGEASFE</sequence>
<dbReference type="GO" id="GO:0071072">
    <property type="term" value="P:negative regulation of phospholipid biosynthetic process"/>
    <property type="evidence" value="ECO:0007669"/>
    <property type="project" value="EnsemblFungi"/>
</dbReference>
<feature type="region of interest" description="Disordered" evidence="1">
    <location>
        <begin position="122"/>
        <end position="149"/>
    </location>
</feature>
<dbReference type="InterPro" id="IPR023214">
    <property type="entry name" value="HAD_sf"/>
</dbReference>
<evidence type="ECO:0000313" key="3">
    <source>
        <dbReference type="EMBL" id="ANB15601.1"/>
    </source>
</evidence>
<dbReference type="SUPFAM" id="SSF56784">
    <property type="entry name" value="HAD-like"/>
    <property type="match status" value="1"/>
</dbReference>
<dbReference type="GeneID" id="30035234"/>
<dbReference type="NCBIfam" id="TIGR02251">
    <property type="entry name" value="HIF-SF_euk"/>
    <property type="match status" value="1"/>
</dbReference>
<keyword evidence="4" id="KW-1185">Reference proteome</keyword>
<dbReference type="Gene3D" id="3.40.50.1000">
    <property type="entry name" value="HAD superfamily/HAD-like"/>
    <property type="match status" value="1"/>
</dbReference>
<protein>
    <submittedName>
        <fullName evidence="3">Nem1-Spo7 phosphatase catalytic subunit NEM1</fullName>
    </submittedName>
</protein>
<dbReference type="AlphaFoldDB" id="A0A167FRA9"/>
<dbReference type="InterPro" id="IPR004274">
    <property type="entry name" value="FCP1_dom"/>
</dbReference>
<evidence type="ECO:0000313" key="4">
    <source>
        <dbReference type="Proteomes" id="UP000189580"/>
    </source>
</evidence>
<dbReference type="OrthoDB" id="277011at2759"/>
<dbReference type="Proteomes" id="UP000189580">
    <property type="component" value="Chromosome b"/>
</dbReference>
<dbReference type="GO" id="GO:0071763">
    <property type="term" value="P:nuclear membrane organization"/>
    <property type="evidence" value="ECO:0007669"/>
    <property type="project" value="EnsemblFungi"/>
</dbReference>
<dbReference type="FunFam" id="3.40.50.1000:FF:000093">
    <property type="entry name" value="NLI interacting factor-like phosphatase family protein"/>
    <property type="match status" value="1"/>
</dbReference>
<dbReference type="SMART" id="SM00577">
    <property type="entry name" value="CPDc"/>
    <property type="match status" value="1"/>
</dbReference>
<dbReference type="GO" id="GO:0071595">
    <property type="term" value="C:Nem1-Spo7 phosphatase complex"/>
    <property type="evidence" value="ECO:0007669"/>
    <property type="project" value="EnsemblFungi"/>
</dbReference>
<feature type="domain" description="FCP1 homology" evidence="2">
    <location>
        <begin position="154"/>
        <end position="315"/>
    </location>
</feature>
<dbReference type="PANTHER" id="PTHR12210">
    <property type="entry name" value="DULLARD PROTEIN PHOSPHATASE"/>
    <property type="match status" value="1"/>
</dbReference>
<dbReference type="InterPro" id="IPR050365">
    <property type="entry name" value="TIM50"/>
</dbReference>
<evidence type="ECO:0000259" key="2">
    <source>
        <dbReference type="PROSITE" id="PS50969"/>
    </source>
</evidence>
<dbReference type="GO" id="GO:0005783">
    <property type="term" value="C:endoplasmic reticulum"/>
    <property type="evidence" value="ECO:0007669"/>
    <property type="project" value="EnsemblFungi"/>
</dbReference>
<name>A0A167FRA9_9ASCO</name>
<dbReference type="KEGG" id="slb:AWJ20_3234"/>
<proteinExistence type="predicted"/>
<dbReference type="CDD" id="cd07521">
    <property type="entry name" value="HAD_FCP1-like"/>
    <property type="match status" value="1"/>
</dbReference>
<dbReference type="GO" id="GO:0004721">
    <property type="term" value="F:phosphoprotein phosphatase activity"/>
    <property type="evidence" value="ECO:0007669"/>
    <property type="project" value="EnsemblFungi"/>
</dbReference>
<dbReference type="Pfam" id="PF03031">
    <property type="entry name" value="NIF"/>
    <property type="match status" value="1"/>
</dbReference>